<keyword evidence="2" id="KW-1185">Reference proteome</keyword>
<sequence length="211" mass="24853">MKNKISITLSITIMLCLVSSCIFKKARKDVDPFYTTNHFGQFPLLPLAKPIVLTYDPNGRVWRMLEDNQSLKKSVYIDSLTEIGVDRTYIYGKKFERKEYIETYQPEDYLFLSKYGTISWNDKKDKPRPDQIRIYPIDSVQKIFIMPEQWFVINVADSTTEAFFSKKEYKNYLKEKGVSGKMYNIESVKKEFAKTGTAPWFPEDIKTKLRE</sequence>
<evidence type="ECO:0000313" key="1">
    <source>
        <dbReference type="EMBL" id="MCV9933301.1"/>
    </source>
</evidence>
<dbReference type="Proteomes" id="UP001151133">
    <property type="component" value="Unassembled WGS sequence"/>
</dbReference>
<name>A0A9X2ZL10_9FLAO</name>
<evidence type="ECO:0000313" key="2">
    <source>
        <dbReference type="Proteomes" id="UP001151133"/>
    </source>
</evidence>
<dbReference type="EMBL" id="JAOZEV010000010">
    <property type="protein sequence ID" value="MCV9933301.1"/>
    <property type="molecule type" value="Genomic_DNA"/>
</dbReference>
<comment type="caution">
    <text evidence="1">The sequence shown here is derived from an EMBL/GenBank/DDBJ whole genome shotgun (WGS) entry which is preliminary data.</text>
</comment>
<gene>
    <name evidence="1" type="ORF">OIU80_13505</name>
</gene>
<proteinExistence type="predicted"/>
<evidence type="ECO:0008006" key="3">
    <source>
        <dbReference type="Google" id="ProtNLM"/>
    </source>
</evidence>
<protein>
    <recommendedName>
        <fullName evidence="3">Lipoprotein</fullName>
    </recommendedName>
</protein>
<accession>A0A9X2ZL10</accession>
<dbReference type="AlphaFoldDB" id="A0A9X2ZL10"/>
<reference evidence="1" key="1">
    <citation type="submission" date="2022-10" db="EMBL/GenBank/DDBJ databases">
        <title>Two novel species of Flavobacterium.</title>
        <authorList>
            <person name="Liu Q."/>
            <person name="Xin Y.-H."/>
        </authorList>
    </citation>
    <scope>NUCLEOTIDE SEQUENCE</scope>
    <source>
        <strain evidence="1">LS1R47</strain>
    </source>
</reference>
<organism evidence="1 2">
    <name type="scientific">Flavobacterium frigoritolerans</name>
    <dbReference type="NCBI Taxonomy" id="2987686"/>
    <lineage>
        <taxon>Bacteria</taxon>
        <taxon>Pseudomonadati</taxon>
        <taxon>Bacteroidota</taxon>
        <taxon>Flavobacteriia</taxon>
        <taxon>Flavobacteriales</taxon>
        <taxon>Flavobacteriaceae</taxon>
        <taxon>Flavobacterium</taxon>
    </lineage>
</organism>
<dbReference type="PROSITE" id="PS51257">
    <property type="entry name" value="PROKAR_LIPOPROTEIN"/>
    <property type="match status" value="1"/>
</dbReference>
<dbReference type="RefSeq" id="WP_264287530.1">
    <property type="nucleotide sequence ID" value="NZ_JAOZEV010000010.1"/>
</dbReference>